<proteinExistence type="predicted"/>
<organism evidence="3 4">
    <name type="scientific">Neptunitalea lumnitzerae</name>
    <dbReference type="NCBI Taxonomy" id="2965509"/>
    <lineage>
        <taxon>Bacteria</taxon>
        <taxon>Pseudomonadati</taxon>
        <taxon>Bacteroidota</taxon>
        <taxon>Flavobacteriia</taxon>
        <taxon>Flavobacteriales</taxon>
        <taxon>Flavobacteriaceae</taxon>
        <taxon>Neptunitalea</taxon>
    </lineage>
</organism>
<dbReference type="Proteomes" id="UP001143543">
    <property type="component" value="Unassembled WGS sequence"/>
</dbReference>
<accession>A0ABQ5MIZ9</accession>
<keyword evidence="1" id="KW-0472">Membrane</keyword>
<reference evidence="3" key="1">
    <citation type="submission" date="2022-07" db="EMBL/GenBank/DDBJ databases">
        <title>Taxonomy of Novel Oxalotrophic and Methylotrophic Bacteria.</title>
        <authorList>
            <person name="Sahin N."/>
            <person name="Tani A."/>
        </authorList>
    </citation>
    <scope>NUCLEOTIDE SEQUENCE</scope>
    <source>
        <strain evidence="3">Y10</strain>
    </source>
</reference>
<feature type="domain" description="DUF6985" evidence="2">
    <location>
        <begin position="38"/>
        <end position="151"/>
    </location>
</feature>
<keyword evidence="1" id="KW-0812">Transmembrane</keyword>
<evidence type="ECO:0000313" key="3">
    <source>
        <dbReference type="EMBL" id="GLB49384.1"/>
    </source>
</evidence>
<keyword evidence="1" id="KW-1133">Transmembrane helix</keyword>
<gene>
    <name evidence="3" type="ORF">Y10_17520</name>
</gene>
<sequence length="361" mass="42592">MQYEIIRDEDDLLMVFLPYKQLFNETYNPEGYTEFPDVNFVFNNTDEKEEPSVEQIRTLEFIINNSIVLSDLISSFIQKEREQLLALNIIPEEAINNPKEHYRFSTIYIDDEYKDDFAYYGLTGSCSWDEEHGFGVAFYKKVMIDFGDWDTGYTMYTSNRDKPFSLTDEYSGRLDDIQKTEMVNTSKNIDASQEYSKNEPLNKEPIEPIQTKTKRKNNFRLIGIIAFLVVSLLLLKYYRSSQKDASTGEGFFNDTVELTYYNEYKGVATKKYEKDNRTYVDVRFKSGTMRVSFPYEKQDILSFIKVGDSVIKENKTLVLEVKRKELDTLFYFKFDKLPNYKDHSKSNKYILEQQSRNSKTQ</sequence>
<protein>
    <recommendedName>
        <fullName evidence="2">DUF6985 domain-containing protein</fullName>
    </recommendedName>
</protein>
<evidence type="ECO:0000256" key="1">
    <source>
        <dbReference type="SAM" id="Phobius"/>
    </source>
</evidence>
<feature type="transmembrane region" description="Helical" evidence="1">
    <location>
        <begin position="219"/>
        <end position="238"/>
    </location>
</feature>
<evidence type="ECO:0000259" key="2">
    <source>
        <dbReference type="Pfam" id="PF22481"/>
    </source>
</evidence>
<dbReference type="RefSeq" id="WP_281765021.1">
    <property type="nucleotide sequence ID" value="NZ_BRVO01000002.1"/>
</dbReference>
<dbReference type="Pfam" id="PF22481">
    <property type="entry name" value="DUF6985"/>
    <property type="match status" value="1"/>
</dbReference>
<keyword evidence="4" id="KW-1185">Reference proteome</keyword>
<dbReference type="EMBL" id="BRVO01000002">
    <property type="protein sequence ID" value="GLB49384.1"/>
    <property type="molecule type" value="Genomic_DNA"/>
</dbReference>
<comment type="caution">
    <text evidence="3">The sequence shown here is derived from an EMBL/GenBank/DDBJ whole genome shotgun (WGS) entry which is preliminary data.</text>
</comment>
<name>A0ABQ5MIZ9_9FLAO</name>
<evidence type="ECO:0000313" key="4">
    <source>
        <dbReference type="Proteomes" id="UP001143543"/>
    </source>
</evidence>
<dbReference type="InterPro" id="IPR054254">
    <property type="entry name" value="DUF6985"/>
</dbReference>